<reference evidence="1" key="1">
    <citation type="journal article" date="2020" name="Cell">
        <title>Large-Scale Comparative Analyses of Tick Genomes Elucidate Their Genetic Diversity and Vector Capacities.</title>
        <authorList>
            <consortium name="Tick Genome and Microbiome Consortium (TIGMIC)"/>
            <person name="Jia N."/>
            <person name="Wang J."/>
            <person name="Shi W."/>
            <person name="Du L."/>
            <person name="Sun Y."/>
            <person name="Zhan W."/>
            <person name="Jiang J.F."/>
            <person name="Wang Q."/>
            <person name="Zhang B."/>
            <person name="Ji P."/>
            <person name="Bell-Sakyi L."/>
            <person name="Cui X.M."/>
            <person name="Yuan T.T."/>
            <person name="Jiang B.G."/>
            <person name="Yang W.F."/>
            <person name="Lam T.T."/>
            <person name="Chang Q.C."/>
            <person name="Ding S.J."/>
            <person name="Wang X.J."/>
            <person name="Zhu J.G."/>
            <person name="Ruan X.D."/>
            <person name="Zhao L."/>
            <person name="Wei J.T."/>
            <person name="Ye R.Z."/>
            <person name="Que T.C."/>
            <person name="Du C.H."/>
            <person name="Zhou Y.H."/>
            <person name="Cheng J.X."/>
            <person name="Dai P.F."/>
            <person name="Guo W.B."/>
            <person name="Han X.H."/>
            <person name="Huang E.J."/>
            <person name="Li L.F."/>
            <person name="Wei W."/>
            <person name="Gao Y.C."/>
            <person name="Liu J.Z."/>
            <person name="Shao H.Z."/>
            <person name="Wang X."/>
            <person name="Wang C.C."/>
            <person name="Yang T.C."/>
            <person name="Huo Q.B."/>
            <person name="Li W."/>
            <person name="Chen H.Y."/>
            <person name="Chen S.E."/>
            <person name="Zhou L.G."/>
            <person name="Ni X.B."/>
            <person name="Tian J.H."/>
            <person name="Sheng Y."/>
            <person name="Liu T."/>
            <person name="Pan Y.S."/>
            <person name="Xia L.Y."/>
            <person name="Li J."/>
            <person name="Zhao F."/>
            <person name="Cao W.C."/>
        </authorList>
    </citation>
    <scope>NUCLEOTIDE SEQUENCE</scope>
    <source>
        <strain evidence="1">Rsan-2018</strain>
    </source>
</reference>
<sequence length="98" mass="11139">MENRLQEAVEAVENHLEGTGLECSPGKSELLLYRLKRLGTPSRDVAELHKREIRLPTRNGTEIPMVQKIRVLGLWVKARGTNAEIVARLEKKSWRPLG</sequence>
<evidence type="ECO:0008006" key="3">
    <source>
        <dbReference type="Google" id="ProtNLM"/>
    </source>
</evidence>
<comment type="caution">
    <text evidence="1">The sequence shown here is derived from an EMBL/GenBank/DDBJ whole genome shotgun (WGS) entry which is preliminary data.</text>
</comment>
<dbReference type="AlphaFoldDB" id="A0A9D4PK04"/>
<dbReference type="Proteomes" id="UP000821837">
    <property type="component" value="Unassembled WGS sequence"/>
</dbReference>
<keyword evidence="2" id="KW-1185">Reference proteome</keyword>
<name>A0A9D4PK04_RHISA</name>
<protein>
    <recommendedName>
        <fullName evidence="3">Tick transposon</fullName>
    </recommendedName>
</protein>
<evidence type="ECO:0000313" key="2">
    <source>
        <dbReference type="Proteomes" id="UP000821837"/>
    </source>
</evidence>
<accession>A0A9D4PK04</accession>
<dbReference type="EMBL" id="JABSTV010001253">
    <property type="protein sequence ID" value="KAH7944219.1"/>
    <property type="molecule type" value="Genomic_DNA"/>
</dbReference>
<proteinExistence type="predicted"/>
<organism evidence="1 2">
    <name type="scientific">Rhipicephalus sanguineus</name>
    <name type="common">Brown dog tick</name>
    <name type="synonym">Ixodes sanguineus</name>
    <dbReference type="NCBI Taxonomy" id="34632"/>
    <lineage>
        <taxon>Eukaryota</taxon>
        <taxon>Metazoa</taxon>
        <taxon>Ecdysozoa</taxon>
        <taxon>Arthropoda</taxon>
        <taxon>Chelicerata</taxon>
        <taxon>Arachnida</taxon>
        <taxon>Acari</taxon>
        <taxon>Parasitiformes</taxon>
        <taxon>Ixodida</taxon>
        <taxon>Ixodoidea</taxon>
        <taxon>Ixodidae</taxon>
        <taxon>Rhipicephalinae</taxon>
        <taxon>Rhipicephalus</taxon>
        <taxon>Rhipicephalus</taxon>
    </lineage>
</organism>
<gene>
    <name evidence="1" type="ORF">HPB52_017423</name>
</gene>
<reference evidence="1" key="2">
    <citation type="submission" date="2021-09" db="EMBL/GenBank/DDBJ databases">
        <authorList>
            <person name="Jia N."/>
            <person name="Wang J."/>
            <person name="Shi W."/>
            <person name="Du L."/>
            <person name="Sun Y."/>
            <person name="Zhan W."/>
            <person name="Jiang J."/>
            <person name="Wang Q."/>
            <person name="Zhang B."/>
            <person name="Ji P."/>
            <person name="Sakyi L.B."/>
            <person name="Cui X."/>
            <person name="Yuan T."/>
            <person name="Jiang B."/>
            <person name="Yang W."/>
            <person name="Lam T.T.-Y."/>
            <person name="Chang Q."/>
            <person name="Ding S."/>
            <person name="Wang X."/>
            <person name="Zhu J."/>
            <person name="Ruan X."/>
            <person name="Zhao L."/>
            <person name="Wei J."/>
            <person name="Que T."/>
            <person name="Du C."/>
            <person name="Cheng J."/>
            <person name="Dai P."/>
            <person name="Han X."/>
            <person name="Huang E."/>
            <person name="Gao Y."/>
            <person name="Liu J."/>
            <person name="Shao H."/>
            <person name="Ye R."/>
            <person name="Li L."/>
            <person name="Wei W."/>
            <person name="Wang X."/>
            <person name="Wang C."/>
            <person name="Huo Q."/>
            <person name="Li W."/>
            <person name="Guo W."/>
            <person name="Chen H."/>
            <person name="Chen S."/>
            <person name="Zhou L."/>
            <person name="Zhou L."/>
            <person name="Ni X."/>
            <person name="Tian J."/>
            <person name="Zhou Y."/>
            <person name="Sheng Y."/>
            <person name="Liu T."/>
            <person name="Pan Y."/>
            <person name="Xia L."/>
            <person name="Li J."/>
            <person name="Zhao F."/>
            <person name="Cao W."/>
        </authorList>
    </citation>
    <scope>NUCLEOTIDE SEQUENCE</scope>
    <source>
        <strain evidence="1">Rsan-2018</strain>
        <tissue evidence="1">Larvae</tissue>
    </source>
</reference>
<evidence type="ECO:0000313" key="1">
    <source>
        <dbReference type="EMBL" id="KAH7944219.1"/>
    </source>
</evidence>